<organism evidence="1 2">
    <name type="scientific">Acetobacter tropicalis</name>
    <dbReference type="NCBI Taxonomy" id="104102"/>
    <lineage>
        <taxon>Bacteria</taxon>
        <taxon>Pseudomonadati</taxon>
        <taxon>Pseudomonadota</taxon>
        <taxon>Alphaproteobacteria</taxon>
        <taxon>Acetobacterales</taxon>
        <taxon>Acetobacteraceae</taxon>
        <taxon>Acetobacter</taxon>
    </lineage>
</organism>
<dbReference type="Proteomes" id="UP000321800">
    <property type="component" value="Unassembled WGS sequence"/>
</dbReference>
<gene>
    <name evidence="1" type="ORF">ATR01nite_05750</name>
</gene>
<comment type="caution">
    <text evidence="1">The sequence shown here is derived from an EMBL/GenBank/DDBJ whole genome shotgun (WGS) entry which is preliminary data.</text>
</comment>
<evidence type="ECO:0000313" key="2">
    <source>
        <dbReference type="Proteomes" id="UP000321800"/>
    </source>
</evidence>
<name>A0A511FJW2_9PROT</name>
<dbReference type="EMBL" id="BJVR01000003">
    <property type="protein sequence ID" value="GEL49500.1"/>
    <property type="molecule type" value="Genomic_DNA"/>
</dbReference>
<proteinExistence type="predicted"/>
<reference evidence="1 2" key="1">
    <citation type="submission" date="2019-07" db="EMBL/GenBank/DDBJ databases">
        <title>Whole genome shotgun sequence of Acetobacter tropicalis NBRC 16470.</title>
        <authorList>
            <person name="Hosoyama A."/>
            <person name="Uohara A."/>
            <person name="Ohji S."/>
            <person name="Ichikawa N."/>
        </authorList>
    </citation>
    <scope>NUCLEOTIDE SEQUENCE [LARGE SCALE GENOMIC DNA]</scope>
    <source>
        <strain evidence="1 2">NBRC 16470</strain>
    </source>
</reference>
<accession>A0A511FJW2</accession>
<sequence>MGGGKLLKKLVHFVRVAGAFMLCGAHQVFHHGTRKSFACHRRNVSSIWTDMQHGKVRPKPAGKIITAYQSRFTI</sequence>
<evidence type="ECO:0000313" key="1">
    <source>
        <dbReference type="EMBL" id="GEL49500.1"/>
    </source>
</evidence>
<dbReference type="AlphaFoldDB" id="A0A511FJW2"/>
<protein>
    <submittedName>
        <fullName evidence="1">Uncharacterized protein</fullName>
    </submittedName>
</protein>